<feature type="chain" id="PRO_5046278462" evidence="2">
    <location>
        <begin position="28"/>
        <end position="65"/>
    </location>
</feature>
<accession>A0ABV3LWB6</accession>
<gene>
    <name evidence="3" type="ORF">AB0887_17645</name>
</gene>
<reference evidence="3 4" key="1">
    <citation type="submission" date="2024-06" db="EMBL/GenBank/DDBJ databases">
        <title>The Natural Products Discovery Center: Release of the First 8490 Sequenced Strains for Exploring Actinobacteria Biosynthetic Diversity.</title>
        <authorList>
            <person name="Kalkreuter E."/>
            <person name="Kautsar S.A."/>
            <person name="Yang D."/>
            <person name="Bader C.D."/>
            <person name="Teijaro C.N."/>
            <person name="Fluegel L."/>
            <person name="Davis C.M."/>
            <person name="Simpson J.R."/>
            <person name="Lauterbach L."/>
            <person name="Steele A.D."/>
            <person name="Gui C."/>
            <person name="Meng S."/>
            <person name="Li G."/>
            <person name="Viehrig K."/>
            <person name="Ye F."/>
            <person name="Su P."/>
            <person name="Kiefer A.F."/>
            <person name="Nichols A."/>
            <person name="Cepeda A.J."/>
            <person name="Yan W."/>
            <person name="Fan B."/>
            <person name="Jiang Y."/>
            <person name="Adhikari A."/>
            <person name="Zheng C.-J."/>
            <person name="Schuster L."/>
            <person name="Cowan T.M."/>
            <person name="Smanski M.J."/>
            <person name="Chevrette M.G."/>
            <person name="De Carvalho L.P.S."/>
            <person name="Shen B."/>
        </authorList>
    </citation>
    <scope>NUCLEOTIDE SEQUENCE [LARGE SCALE GENOMIC DNA]</scope>
    <source>
        <strain evidence="3 4">NPDC047833</strain>
    </source>
</reference>
<dbReference type="Proteomes" id="UP001553843">
    <property type="component" value="Unassembled WGS sequence"/>
</dbReference>
<dbReference type="EMBL" id="JBEYRS010000006">
    <property type="protein sequence ID" value="MEW2363758.1"/>
    <property type="molecule type" value="Genomic_DNA"/>
</dbReference>
<keyword evidence="4" id="KW-1185">Reference proteome</keyword>
<organism evidence="3 4">
    <name type="scientific">Streptomyces huasconensis</name>
    <dbReference type="NCBI Taxonomy" id="1854574"/>
    <lineage>
        <taxon>Bacteria</taxon>
        <taxon>Bacillati</taxon>
        <taxon>Actinomycetota</taxon>
        <taxon>Actinomycetes</taxon>
        <taxon>Kitasatosporales</taxon>
        <taxon>Streptomycetaceae</taxon>
        <taxon>Streptomyces</taxon>
    </lineage>
</organism>
<dbReference type="RefSeq" id="WP_359779367.1">
    <property type="nucleotide sequence ID" value="NZ_JBEYRR010000006.1"/>
</dbReference>
<evidence type="ECO:0000256" key="2">
    <source>
        <dbReference type="SAM" id="SignalP"/>
    </source>
</evidence>
<keyword evidence="2" id="KW-0732">Signal</keyword>
<protein>
    <submittedName>
        <fullName evidence="3">Uncharacterized protein</fullName>
    </submittedName>
</protein>
<evidence type="ECO:0000313" key="3">
    <source>
        <dbReference type="EMBL" id="MEW2363758.1"/>
    </source>
</evidence>
<feature type="signal peptide" evidence="2">
    <location>
        <begin position="1"/>
        <end position="27"/>
    </location>
</feature>
<comment type="caution">
    <text evidence="3">The sequence shown here is derived from an EMBL/GenBank/DDBJ whole genome shotgun (WGS) entry which is preliminary data.</text>
</comment>
<name>A0ABV3LWB6_9ACTN</name>
<evidence type="ECO:0000256" key="1">
    <source>
        <dbReference type="SAM" id="MobiDB-lite"/>
    </source>
</evidence>
<evidence type="ECO:0000313" key="4">
    <source>
        <dbReference type="Proteomes" id="UP001553843"/>
    </source>
</evidence>
<feature type="region of interest" description="Disordered" evidence="1">
    <location>
        <begin position="25"/>
        <end position="65"/>
    </location>
</feature>
<sequence>MTRTKRLLVACATVVAAGAAAATPAFADGHTPTAPYGDRAPVTAQDSHVPTGPLGDGHTPTSPRG</sequence>
<proteinExistence type="predicted"/>